<protein>
    <submittedName>
        <fullName evidence="2">DUF1614 domain-containing protein</fullName>
    </submittedName>
</protein>
<keyword evidence="1" id="KW-0812">Transmembrane</keyword>
<evidence type="ECO:0000313" key="2">
    <source>
        <dbReference type="EMBL" id="WFN36290.1"/>
    </source>
</evidence>
<organism evidence="2 3">
    <name type="scientific">Methanomicrobium antiquum</name>
    <dbReference type="NCBI Taxonomy" id="487686"/>
    <lineage>
        <taxon>Archaea</taxon>
        <taxon>Methanobacteriati</taxon>
        <taxon>Methanobacteriota</taxon>
        <taxon>Stenosarchaea group</taxon>
        <taxon>Methanomicrobia</taxon>
        <taxon>Methanomicrobiales</taxon>
        <taxon>Methanomicrobiaceae</taxon>
        <taxon>Methanomicrobium</taxon>
    </lineage>
</organism>
<feature type="transmembrane region" description="Helical" evidence="1">
    <location>
        <begin position="97"/>
        <end position="121"/>
    </location>
</feature>
<gene>
    <name evidence="2" type="ORF">L1994_09085</name>
</gene>
<dbReference type="AlphaFoldDB" id="A0AAF0FUR6"/>
<feature type="transmembrane region" description="Helical" evidence="1">
    <location>
        <begin position="12"/>
        <end position="38"/>
    </location>
</feature>
<dbReference type="InterPro" id="IPR011672">
    <property type="entry name" value="DUF1614"/>
</dbReference>
<feature type="transmembrane region" description="Helical" evidence="1">
    <location>
        <begin position="158"/>
        <end position="176"/>
    </location>
</feature>
<name>A0AAF0FUR6_9EURY</name>
<dbReference type="EMBL" id="CP091092">
    <property type="protein sequence ID" value="WFN36290.1"/>
    <property type="molecule type" value="Genomic_DNA"/>
</dbReference>
<keyword evidence="1" id="KW-0472">Membrane</keyword>
<reference evidence="2" key="1">
    <citation type="submission" date="2022-01" db="EMBL/GenBank/DDBJ databases">
        <title>Complete genome of Methanomicrobium antiquum DSM 21220.</title>
        <authorList>
            <person name="Chen S.-C."/>
            <person name="You Y.-T."/>
            <person name="Zhou Y.-Z."/>
            <person name="Lai M.-C."/>
        </authorList>
    </citation>
    <scope>NUCLEOTIDE SEQUENCE</scope>
    <source>
        <strain evidence="2">DSM 21220</strain>
    </source>
</reference>
<dbReference type="Pfam" id="PF07758">
    <property type="entry name" value="DUF1614"/>
    <property type="match status" value="1"/>
</dbReference>
<sequence>MARYFFNPLSVFLLIFLILFLILLIPFMFLGIIGGALYKLGFGLWQIIFLVFAMIIGSFINLPVTRIKSNPQFVRVPHGYLTDRLYRAPEFSTDTTIALNVGGCIIPVIVSGYLLFQAFSISEWENIIISVFIGIIIVSAVTKLTAKPVAGVGIATPIFIPPLCALLCGLLLSGGISLAAPVIAYISGTIGTLIGADILNLKKMGELNTSVASIGGAGTFDGVFLAGIIAAFLA</sequence>
<dbReference type="KEGG" id="manq:L1994_09085"/>
<keyword evidence="3" id="KW-1185">Reference proteome</keyword>
<accession>A0AAF0FUR6</accession>
<dbReference type="Proteomes" id="UP001218895">
    <property type="component" value="Chromosome"/>
</dbReference>
<proteinExistence type="predicted"/>
<feature type="transmembrane region" description="Helical" evidence="1">
    <location>
        <begin position="211"/>
        <end position="233"/>
    </location>
</feature>
<dbReference type="GeneID" id="79950549"/>
<evidence type="ECO:0000256" key="1">
    <source>
        <dbReference type="SAM" id="Phobius"/>
    </source>
</evidence>
<feature type="transmembrane region" description="Helical" evidence="1">
    <location>
        <begin position="182"/>
        <end position="199"/>
    </location>
</feature>
<dbReference type="RefSeq" id="WP_278099128.1">
    <property type="nucleotide sequence ID" value="NZ_CP091092.1"/>
</dbReference>
<keyword evidence="1" id="KW-1133">Transmembrane helix</keyword>
<feature type="transmembrane region" description="Helical" evidence="1">
    <location>
        <begin position="127"/>
        <end position="146"/>
    </location>
</feature>
<evidence type="ECO:0000313" key="3">
    <source>
        <dbReference type="Proteomes" id="UP001218895"/>
    </source>
</evidence>
<feature type="transmembrane region" description="Helical" evidence="1">
    <location>
        <begin position="44"/>
        <end position="64"/>
    </location>
</feature>